<evidence type="ECO:0000313" key="5">
    <source>
        <dbReference type="EMBL" id="ADN77907.1"/>
    </source>
</evidence>
<dbReference type="SFLD" id="SFLDG01129">
    <property type="entry name" value="C1.5:_HAD__Beta-PGM__Phosphata"/>
    <property type="match status" value="1"/>
</dbReference>
<comment type="cofactor">
    <cofactor evidence="1">
        <name>Mg(2+)</name>
        <dbReference type="ChEBI" id="CHEBI:18420"/>
    </cofactor>
</comment>
<dbReference type="OrthoDB" id="367448at2"/>
<dbReference type="AlphaFoldDB" id="E1SQD6"/>
<dbReference type="EMBL" id="CP002209">
    <property type="protein sequence ID" value="ADN77907.1"/>
    <property type="molecule type" value="Genomic_DNA"/>
</dbReference>
<evidence type="ECO:0000256" key="1">
    <source>
        <dbReference type="ARBA" id="ARBA00001946"/>
    </source>
</evidence>
<reference evidence="5 6" key="1">
    <citation type="journal article" date="2010" name="Stand. Genomic Sci.">
        <title>Complete genome sequence of Ferrimonas balearica type strain (PAT).</title>
        <authorList>
            <person name="Nolan M."/>
            <person name="Sikorski J."/>
            <person name="Davenport K."/>
            <person name="Lucas S."/>
            <person name="Glavina Del Rio T."/>
            <person name="Tice H."/>
            <person name="Cheng J."/>
            <person name="Goodwin L."/>
            <person name="Pitluck S."/>
            <person name="Liolios K."/>
            <person name="Ivanova N."/>
            <person name="Mavromatis K."/>
            <person name="Ovchinnikova G."/>
            <person name="Pati A."/>
            <person name="Chen A."/>
            <person name="Palaniappan K."/>
            <person name="Land M."/>
            <person name="Hauser L."/>
            <person name="Chang Y."/>
            <person name="Jeffries C."/>
            <person name="Tapia R."/>
            <person name="Brettin T."/>
            <person name="Detter J."/>
            <person name="Han C."/>
            <person name="Yasawong M."/>
            <person name="Rohde M."/>
            <person name="Tindall B."/>
            <person name="Goker M."/>
            <person name="Woyke T."/>
            <person name="Bristow J."/>
            <person name="Eisen J."/>
            <person name="Markowitz V."/>
            <person name="Hugenholtz P."/>
            <person name="Kyrpides N."/>
            <person name="Klenk H."/>
            <person name="Lapidus A."/>
        </authorList>
    </citation>
    <scope>NUCLEOTIDE SEQUENCE [LARGE SCALE GENOMIC DNA]</scope>
    <source>
        <strain evidence="6">DSM 9799 / CCM 4581 / KCTC 23876 / PAT</strain>
    </source>
</reference>
<dbReference type="Gene3D" id="1.20.120.1600">
    <property type="match status" value="1"/>
</dbReference>
<dbReference type="NCBIfam" id="TIGR01549">
    <property type="entry name" value="HAD-SF-IA-v1"/>
    <property type="match status" value="1"/>
</dbReference>
<dbReference type="GO" id="GO:0009231">
    <property type="term" value="P:riboflavin biosynthetic process"/>
    <property type="evidence" value="ECO:0007669"/>
    <property type="project" value="TreeGrafter"/>
</dbReference>
<evidence type="ECO:0000256" key="4">
    <source>
        <dbReference type="SAM" id="MobiDB-lite"/>
    </source>
</evidence>
<dbReference type="InterPro" id="IPR036412">
    <property type="entry name" value="HAD-like_sf"/>
</dbReference>
<dbReference type="PANTHER" id="PTHR46470">
    <property type="entry name" value="N-ACYLNEURAMINATE-9-PHOSPHATASE"/>
    <property type="match status" value="1"/>
</dbReference>
<dbReference type="KEGG" id="fbl:Fbal_3713"/>
<dbReference type="Proteomes" id="UP000006683">
    <property type="component" value="Chromosome"/>
</dbReference>
<sequence length="235" mass="25875">MRFYRRLQPVQALSFDLDDTLYDNTPVLQAAERRLLQRLQTESRDPRASDPQWWQQQKAQTLQRSPELGHDTTLTRQATLAHGLAELGHPAPQAASKALMTQFLIWRSEIGVSEPVVNLLLELAERYPLAVITNGNADVRRFLPQVPFATVHCAGPDGPQKPAPALFHQCCQALAIAPAQLLHIGDHPGTDVLGAIRAGCQAALLQPGANGRIRPSGPALPTLEFDSLEALRQWL</sequence>
<dbReference type="InterPro" id="IPR051400">
    <property type="entry name" value="HAD-like_hydrolase"/>
</dbReference>
<dbReference type="InterPro" id="IPR023214">
    <property type="entry name" value="HAD_sf"/>
</dbReference>
<dbReference type="STRING" id="550540.Fbal_3713"/>
<dbReference type="Gene3D" id="3.40.50.1000">
    <property type="entry name" value="HAD superfamily/HAD-like"/>
    <property type="match status" value="1"/>
</dbReference>
<name>E1SQD6_FERBD</name>
<dbReference type="Pfam" id="PF00702">
    <property type="entry name" value="Hydrolase"/>
    <property type="match status" value="1"/>
</dbReference>
<dbReference type="SFLD" id="SFLDS00003">
    <property type="entry name" value="Haloacid_Dehalogenase"/>
    <property type="match status" value="1"/>
</dbReference>
<evidence type="ECO:0000256" key="2">
    <source>
        <dbReference type="ARBA" id="ARBA00022801"/>
    </source>
</evidence>
<dbReference type="SUPFAM" id="SSF56784">
    <property type="entry name" value="HAD-like"/>
    <property type="match status" value="1"/>
</dbReference>
<organism evidence="5 6">
    <name type="scientific">Ferrimonas balearica (strain DSM 9799 / CCM 4581 / KCTC 23876 / PAT)</name>
    <dbReference type="NCBI Taxonomy" id="550540"/>
    <lineage>
        <taxon>Bacteria</taxon>
        <taxon>Pseudomonadati</taxon>
        <taxon>Pseudomonadota</taxon>
        <taxon>Gammaproteobacteria</taxon>
        <taxon>Alteromonadales</taxon>
        <taxon>Ferrimonadaceae</taxon>
        <taxon>Ferrimonas</taxon>
    </lineage>
</organism>
<protein>
    <submittedName>
        <fullName evidence="5">HAD-superfamily hydrolase, subfamily IA, variant 1</fullName>
    </submittedName>
</protein>
<dbReference type="InterPro" id="IPR006439">
    <property type="entry name" value="HAD-SF_hydro_IA"/>
</dbReference>
<keyword evidence="3" id="KW-0460">Magnesium</keyword>
<proteinExistence type="predicted"/>
<keyword evidence="6" id="KW-1185">Reference proteome</keyword>
<dbReference type="RefSeq" id="WP_013347212.1">
    <property type="nucleotide sequence ID" value="NC_014541.1"/>
</dbReference>
<evidence type="ECO:0000256" key="3">
    <source>
        <dbReference type="ARBA" id="ARBA00022842"/>
    </source>
</evidence>
<keyword evidence="2 5" id="KW-0378">Hydrolase</keyword>
<dbReference type="GO" id="GO:0016787">
    <property type="term" value="F:hydrolase activity"/>
    <property type="evidence" value="ECO:0007669"/>
    <property type="project" value="UniProtKB-KW"/>
</dbReference>
<dbReference type="GeneID" id="67183910"/>
<feature type="region of interest" description="Disordered" evidence="4">
    <location>
        <begin position="40"/>
        <end position="66"/>
    </location>
</feature>
<accession>E1SQD6</accession>
<dbReference type="HOGENOM" id="CLU_045011_8_2_6"/>
<evidence type="ECO:0000313" key="6">
    <source>
        <dbReference type="Proteomes" id="UP000006683"/>
    </source>
</evidence>
<dbReference type="eggNOG" id="COG0546">
    <property type="taxonomic scope" value="Bacteria"/>
</dbReference>
<gene>
    <name evidence="5" type="ordered locus">Fbal_3713</name>
</gene>
<dbReference type="PANTHER" id="PTHR46470:SF4">
    <property type="entry name" value="5-AMINO-6-(5-PHOSPHO-D-RIBITYLAMINO)URACIL PHOSPHATASE YIGB"/>
    <property type="match status" value="1"/>
</dbReference>